<dbReference type="Gene3D" id="3.55.50.30">
    <property type="match status" value="1"/>
</dbReference>
<protein>
    <submittedName>
        <fullName evidence="14">TonB-dependent receptor</fullName>
    </submittedName>
</protein>
<accession>A0A501PRT3</accession>
<feature type="signal peptide" evidence="11">
    <location>
        <begin position="1"/>
        <end position="26"/>
    </location>
</feature>
<evidence type="ECO:0000256" key="7">
    <source>
        <dbReference type="ARBA" id="ARBA00023237"/>
    </source>
</evidence>
<dbReference type="EMBL" id="VFIY01000004">
    <property type="protein sequence ID" value="TPD63153.1"/>
    <property type="molecule type" value="Genomic_DNA"/>
</dbReference>
<gene>
    <name evidence="14" type="ORF">FIV46_03495</name>
</gene>
<keyword evidence="2 8" id="KW-0813">Transport</keyword>
<proteinExistence type="inferred from homology"/>
<evidence type="ECO:0000256" key="6">
    <source>
        <dbReference type="ARBA" id="ARBA00023136"/>
    </source>
</evidence>
<dbReference type="InterPro" id="IPR036942">
    <property type="entry name" value="Beta-barrel_TonB_sf"/>
</dbReference>
<dbReference type="InterPro" id="IPR039426">
    <property type="entry name" value="TonB-dep_rcpt-like"/>
</dbReference>
<dbReference type="RefSeq" id="WP_139938417.1">
    <property type="nucleotide sequence ID" value="NZ_JBHSYP010000022.1"/>
</dbReference>
<evidence type="ECO:0000256" key="1">
    <source>
        <dbReference type="ARBA" id="ARBA00004571"/>
    </source>
</evidence>
<feature type="coiled-coil region" evidence="10">
    <location>
        <begin position="104"/>
        <end position="131"/>
    </location>
</feature>
<dbReference type="Pfam" id="PF07715">
    <property type="entry name" value="Plug"/>
    <property type="match status" value="1"/>
</dbReference>
<keyword evidence="10" id="KW-0175">Coiled coil</keyword>
<keyword evidence="5 9" id="KW-0798">TonB box</keyword>
<dbReference type="InterPro" id="IPR000531">
    <property type="entry name" value="Beta-barrel_TonB"/>
</dbReference>
<keyword evidence="6 8" id="KW-0472">Membrane</keyword>
<dbReference type="SUPFAM" id="SSF56935">
    <property type="entry name" value="Porins"/>
    <property type="match status" value="1"/>
</dbReference>
<evidence type="ECO:0000256" key="5">
    <source>
        <dbReference type="ARBA" id="ARBA00023077"/>
    </source>
</evidence>
<comment type="subcellular location">
    <subcellularLocation>
        <location evidence="1 8">Cell outer membrane</location>
        <topology evidence="1 8">Multi-pass membrane protein</topology>
    </subcellularLocation>
</comment>
<dbReference type="Pfam" id="PF00593">
    <property type="entry name" value="TonB_dep_Rec_b-barrel"/>
    <property type="match status" value="1"/>
</dbReference>
<reference evidence="15" key="1">
    <citation type="submission" date="2019-06" db="EMBL/GenBank/DDBJ databases">
        <title>The complete genome of Emcibacter congregatus ZYLT.</title>
        <authorList>
            <person name="Zhao Z."/>
        </authorList>
    </citation>
    <scope>NUCLEOTIDE SEQUENCE [LARGE SCALE GENOMIC DNA]</scope>
    <source>
        <strain evidence="15">MCCC 1A06723</strain>
    </source>
</reference>
<keyword evidence="3 8" id="KW-1134">Transmembrane beta strand</keyword>
<keyword evidence="14" id="KW-0675">Receptor</keyword>
<keyword evidence="15" id="KW-1185">Reference proteome</keyword>
<evidence type="ECO:0000256" key="11">
    <source>
        <dbReference type="SAM" id="SignalP"/>
    </source>
</evidence>
<sequence>MRAGRLMGTLTMVSMYSVSLVPPVYAAEENRQLVDFSIKQNSLAEALLIFARVTGEQIIFPYDITSNYTAAPLSGKLATNEALSILLQDTPFRAYRNPDNTIIIRFDKERARELRLKQEKLERERRREARNIALDSMVRSLDEQKPAVEKKLLEELVITGSQLKRRELTTANPLSIVDAEMISTTGTVNVENALNRYPQVIPGLTAHSNNPGNGTVTVDLRGLGPVRTLVLVNGRRYAPSDEDGVVDLNAIPTILLEQVEIVTGGTSAVYGSDAISGVVNFVLKDDFNGFLVDAQQKVSSQGDADKANWDMVYGQEIGQGRGNFFFHIGYLERESLLQESRDFSTFALTDYYIEPGSVDEKYGFGIPLSPDEGGIPGLVRSGSSAIPDTLIYDVSGSGPYPGLSTFTPEGEIKTYDRLTDAYNYAPANYLQVPQKRWMITFGGDYDLSESANVYLQSIYVHNRVDTELAPTPAFIGDVTVPVENPFLSDQAKLALQGIDWYGTGTLMQARDSMGALLFDLNGNPVQARQALSLVYDGQGNVVGSEPLWNDDGTPVAVVGVPDEMTSGRLLFESDGKALIPFLARRFVEIGPRRQENDRDTFNVVLGTDIKFSDHLSLLAHYNFSNYSHNEFSVNDISSTRLRHALDIEMVNGKYVCADEAARDDGCFPVNIFGQGNVTGAAADYISIDVLSKTKYQRHVASLALSGNIAKAPLEDMKYLIGVDWRRESLRRSIDDYLSSDDSLGFNQSQNLSGAYDVVSLFGEFSIPLLAQMSGGQQLEVSGAFRFSEFSTSSSAVSFAGGIFWKPTKNLSFRGQFQRAVRAPSISELYTATYENFLPASDPCADSFYDVYGDIDTLCETTGVPIGQTGKFSPVSSQVRSVYGGNPNLEEEHSNTFTLGAVFEPDFIENFQVTLDYYNINIYDMIDVLAGGTSNVLELCYSGSDPNNPYCNAIHRLDGGNIDYVEAQLTNQGKAKTSGLDAQMFFYTELGGGLMSNNDSLDIYFQGSFVFDYKLQAANGLVGYDCAGYFGLHCGDPHPRFRFTQMTTWNTGPMSLTVRWRYLSGVRTGSQLSGIDPADLAVPALSAEHYFDLYLKYHIGENVTLRGGVDNLFNNQPTPVGESQQQANTFPNFYDVLGPYMYFGVEARF</sequence>
<evidence type="ECO:0000256" key="9">
    <source>
        <dbReference type="RuleBase" id="RU003357"/>
    </source>
</evidence>
<evidence type="ECO:0000313" key="15">
    <source>
        <dbReference type="Proteomes" id="UP000319148"/>
    </source>
</evidence>
<evidence type="ECO:0000256" key="10">
    <source>
        <dbReference type="SAM" id="Coils"/>
    </source>
</evidence>
<dbReference type="AlphaFoldDB" id="A0A501PRT3"/>
<dbReference type="PANTHER" id="PTHR47234:SF2">
    <property type="entry name" value="TONB-DEPENDENT RECEPTOR"/>
    <property type="match status" value="1"/>
</dbReference>
<dbReference type="Proteomes" id="UP000319148">
    <property type="component" value="Unassembled WGS sequence"/>
</dbReference>
<feature type="domain" description="TonB-dependent receptor plug" evidence="13">
    <location>
        <begin position="169"/>
        <end position="278"/>
    </location>
</feature>
<keyword evidence="7 8" id="KW-0998">Cell outer membrane</keyword>
<keyword evidence="11" id="KW-0732">Signal</keyword>
<dbReference type="PANTHER" id="PTHR47234">
    <property type="match status" value="1"/>
</dbReference>
<evidence type="ECO:0000313" key="14">
    <source>
        <dbReference type="EMBL" id="TPD63153.1"/>
    </source>
</evidence>
<feature type="domain" description="TonB-dependent receptor-like beta-barrel" evidence="12">
    <location>
        <begin position="595"/>
        <end position="1111"/>
    </location>
</feature>
<dbReference type="GO" id="GO:0009279">
    <property type="term" value="C:cell outer membrane"/>
    <property type="evidence" value="ECO:0007669"/>
    <property type="project" value="UniProtKB-SubCell"/>
</dbReference>
<evidence type="ECO:0000259" key="13">
    <source>
        <dbReference type="Pfam" id="PF07715"/>
    </source>
</evidence>
<dbReference type="OrthoDB" id="7051241at2"/>
<comment type="caution">
    <text evidence="14">The sequence shown here is derived from an EMBL/GenBank/DDBJ whole genome shotgun (WGS) entry which is preliminary data.</text>
</comment>
<dbReference type="InterPro" id="IPR012910">
    <property type="entry name" value="Plug_dom"/>
</dbReference>
<dbReference type="Gene3D" id="2.170.130.10">
    <property type="entry name" value="TonB-dependent receptor, plug domain"/>
    <property type="match status" value="1"/>
</dbReference>
<evidence type="ECO:0000256" key="8">
    <source>
        <dbReference type="PROSITE-ProRule" id="PRU01360"/>
    </source>
</evidence>
<evidence type="ECO:0000256" key="2">
    <source>
        <dbReference type="ARBA" id="ARBA00022448"/>
    </source>
</evidence>
<dbReference type="InterPro" id="IPR037066">
    <property type="entry name" value="Plug_dom_sf"/>
</dbReference>
<feature type="chain" id="PRO_5021465014" evidence="11">
    <location>
        <begin position="27"/>
        <end position="1148"/>
    </location>
</feature>
<evidence type="ECO:0000256" key="3">
    <source>
        <dbReference type="ARBA" id="ARBA00022452"/>
    </source>
</evidence>
<organism evidence="14 15">
    <name type="scientific">Emcibacter nanhaiensis</name>
    <dbReference type="NCBI Taxonomy" id="1505037"/>
    <lineage>
        <taxon>Bacteria</taxon>
        <taxon>Pseudomonadati</taxon>
        <taxon>Pseudomonadota</taxon>
        <taxon>Alphaproteobacteria</taxon>
        <taxon>Emcibacterales</taxon>
        <taxon>Emcibacteraceae</taxon>
        <taxon>Emcibacter</taxon>
    </lineage>
</organism>
<dbReference type="PROSITE" id="PS52016">
    <property type="entry name" value="TONB_DEPENDENT_REC_3"/>
    <property type="match status" value="1"/>
</dbReference>
<keyword evidence="4 8" id="KW-0812">Transmembrane</keyword>
<dbReference type="Gene3D" id="2.40.170.20">
    <property type="entry name" value="TonB-dependent receptor, beta-barrel domain"/>
    <property type="match status" value="1"/>
</dbReference>
<name>A0A501PRT3_9PROT</name>
<evidence type="ECO:0000256" key="4">
    <source>
        <dbReference type="ARBA" id="ARBA00022692"/>
    </source>
</evidence>
<comment type="similarity">
    <text evidence="8 9">Belongs to the TonB-dependent receptor family.</text>
</comment>
<evidence type="ECO:0000259" key="12">
    <source>
        <dbReference type="Pfam" id="PF00593"/>
    </source>
</evidence>